<dbReference type="InterPro" id="IPR018391">
    <property type="entry name" value="PQQ_b-propeller_rpt"/>
</dbReference>
<dbReference type="GO" id="GO:0016491">
    <property type="term" value="F:oxidoreductase activity"/>
    <property type="evidence" value="ECO:0007669"/>
    <property type="project" value="UniProtKB-KW"/>
</dbReference>
<keyword evidence="3" id="KW-0560">Oxidoreductase</keyword>
<evidence type="ECO:0000313" key="5">
    <source>
        <dbReference type="EMBL" id="KAJ4966069.1"/>
    </source>
</evidence>
<evidence type="ECO:0000256" key="1">
    <source>
        <dbReference type="ARBA" id="ARBA00001931"/>
    </source>
</evidence>
<dbReference type="EMBL" id="JAMYWD010000007">
    <property type="protein sequence ID" value="KAJ4966069.1"/>
    <property type="molecule type" value="Genomic_DNA"/>
</dbReference>
<comment type="caution">
    <text evidence="5">The sequence shown here is derived from an EMBL/GenBank/DDBJ whole genome shotgun (WGS) entry which is preliminary data.</text>
</comment>
<dbReference type="InterPro" id="IPR011047">
    <property type="entry name" value="Quinoprotein_ADH-like_sf"/>
</dbReference>
<dbReference type="OrthoDB" id="416253at2759"/>
<evidence type="ECO:0000256" key="2">
    <source>
        <dbReference type="ARBA" id="ARBA00008156"/>
    </source>
</evidence>
<dbReference type="PANTHER" id="PTHR32303">
    <property type="entry name" value="QUINOPROTEIN ALCOHOL DEHYDROGENASE (CYTOCHROME C)"/>
    <property type="match status" value="1"/>
</dbReference>
<feature type="domain" description="Pyrrolo-quinoline quinone repeat" evidence="4">
    <location>
        <begin position="36"/>
        <end position="117"/>
    </location>
</feature>
<gene>
    <name evidence="5" type="ORF">NE237_017918</name>
</gene>
<dbReference type="Proteomes" id="UP001141806">
    <property type="component" value="Unassembled WGS sequence"/>
</dbReference>
<proteinExistence type="inferred from homology"/>
<accession>A0A9Q0K8Z1</accession>
<protein>
    <recommendedName>
        <fullName evidence="4">Pyrrolo-quinoline quinone repeat domain-containing protein</fullName>
    </recommendedName>
</protein>
<dbReference type="Pfam" id="PF13360">
    <property type="entry name" value="PQQ_2"/>
    <property type="match status" value="1"/>
</dbReference>
<dbReference type="Gene3D" id="2.130.10.10">
    <property type="entry name" value="YVTN repeat-like/Quinoprotein amine dehydrogenase"/>
    <property type="match status" value="1"/>
</dbReference>
<name>A0A9Q0K8Z1_9MAGN</name>
<comment type="similarity">
    <text evidence="2">Belongs to the bacterial PQQ dehydrogenase family.</text>
</comment>
<dbReference type="AlphaFoldDB" id="A0A9Q0K8Z1"/>
<evidence type="ECO:0000259" key="4">
    <source>
        <dbReference type="Pfam" id="PF13360"/>
    </source>
</evidence>
<evidence type="ECO:0000313" key="6">
    <source>
        <dbReference type="Proteomes" id="UP001141806"/>
    </source>
</evidence>
<dbReference type="InterPro" id="IPR002372">
    <property type="entry name" value="PQQ_rpt_dom"/>
</dbReference>
<comment type="cofactor">
    <cofactor evidence="1">
        <name>pyrroloquinoline quinone</name>
        <dbReference type="ChEBI" id="CHEBI:58442"/>
    </cofactor>
</comment>
<sequence length="138" mass="14373">MWEAATDNRRVYTNTVNGNQKNFSLAPSKKNTTAGGWVAMDDSTGEVLWSTGNPSNPTAYGPVTLANGVLFAGSTNSKGAIYAMSAAKGSILWSYNTGVPVNSGMSVSNGCIYVGKGGRADLGNPNTTLHAFCVIDDE</sequence>
<evidence type="ECO:0000256" key="3">
    <source>
        <dbReference type="ARBA" id="ARBA00023002"/>
    </source>
</evidence>
<dbReference type="InterPro" id="IPR015943">
    <property type="entry name" value="WD40/YVTN_repeat-like_dom_sf"/>
</dbReference>
<dbReference type="SUPFAM" id="SSF50998">
    <property type="entry name" value="Quinoprotein alcohol dehydrogenase-like"/>
    <property type="match status" value="1"/>
</dbReference>
<dbReference type="SMART" id="SM00564">
    <property type="entry name" value="PQQ"/>
    <property type="match status" value="2"/>
</dbReference>
<dbReference type="PANTHER" id="PTHR32303:SF10">
    <property type="entry name" value="OUTER MEMBRANE PROTEIN ASSEMBLY FACTOR BAMB"/>
    <property type="match status" value="1"/>
</dbReference>
<organism evidence="5 6">
    <name type="scientific">Protea cynaroides</name>
    <dbReference type="NCBI Taxonomy" id="273540"/>
    <lineage>
        <taxon>Eukaryota</taxon>
        <taxon>Viridiplantae</taxon>
        <taxon>Streptophyta</taxon>
        <taxon>Embryophyta</taxon>
        <taxon>Tracheophyta</taxon>
        <taxon>Spermatophyta</taxon>
        <taxon>Magnoliopsida</taxon>
        <taxon>Proteales</taxon>
        <taxon>Proteaceae</taxon>
        <taxon>Protea</taxon>
    </lineage>
</organism>
<reference evidence="5" key="1">
    <citation type="journal article" date="2023" name="Plant J.">
        <title>The genome of the king protea, Protea cynaroides.</title>
        <authorList>
            <person name="Chang J."/>
            <person name="Duong T.A."/>
            <person name="Schoeman C."/>
            <person name="Ma X."/>
            <person name="Roodt D."/>
            <person name="Barker N."/>
            <person name="Li Z."/>
            <person name="Van de Peer Y."/>
            <person name="Mizrachi E."/>
        </authorList>
    </citation>
    <scope>NUCLEOTIDE SEQUENCE</scope>
    <source>
        <tissue evidence="5">Young leaves</tissue>
    </source>
</reference>
<keyword evidence="6" id="KW-1185">Reference proteome</keyword>